<evidence type="ECO:0000313" key="4">
    <source>
        <dbReference type="WBParaSite" id="jg6447.1"/>
    </source>
</evidence>
<name>A0A915EKV4_9BILA</name>
<organism evidence="3 4">
    <name type="scientific">Ditylenchus dipsaci</name>
    <dbReference type="NCBI Taxonomy" id="166011"/>
    <lineage>
        <taxon>Eukaryota</taxon>
        <taxon>Metazoa</taxon>
        <taxon>Ecdysozoa</taxon>
        <taxon>Nematoda</taxon>
        <taxon>Chromadorea</taxon>
        <taxon>Rhabditida</taxon>
        <taxon>Tylenchina</taxon>
        <taxon>Tylenchomorpha</taxon>
        <taxon>Sphaerularioidea</taxon>
        <taxon>Anguinidae</taxon>
        <taxon>Anguininae</taxon>
        <taxon>Ditylenchus</taxon>
    </lineage>
</organism>
<dbReference type="Pfam" id="PF17830">
    <property type="entry name" value="STI1-HOP_DP"/>
    <property type="match status" value="1"/>
</dbReference>
<keyword evidence="3" id="KW-1185">Reference proteome</keyword>
<dbReference type="AlphaFoldDB" id="A0A915EKV4"/>
<dbReference type="InterPro" id="IPR041243">
    <property type="entry name" value="STI1/HOP_DP"/>
</dbReference>
<reference evidence="4" key="1">
    <citation type="submission" date="2022-11" db="UniProtKB">
        <authorList>
            <consortium name="WormBaseParasite"/>
        </authorList>
    </citation>
    <scope>IDENTIFICATION</scope>
</reference>
<keyword evidence="1" id="KW-0677">Repeat</keyword>
<proteinExistence type="predicted"/>
<sequence length="281" mass="31774">MSAKCFIPCELLRDVLYFIPDADICQLWVCSCSVFLLLEPRIKIKNQKVAEELVALKIENERLIRLVIKHRFVALQGGKQDYQPKLSKGVISFLAGKTGASEDFISLYWLHLMSNTSPSRPPSSAKQDLKDHEVKKVLSDSADKVAGELSDVKRKNEGLIRLIINDHYVAMQMYGMLGYQPELSKEDNAVLVECTQASEHLISLYWFHLMSTTSSSTSPSSSSVKQCLDDPVVKKILNDPFINEVLEQVEQDPMGAQERLTDPEYFEKFKKLVEAGVVKLF</sequence>
<evidence type="ECO:0000313" key="3">
    <source>
        <dbReference type="Proteomes" id="UP000887574"/>
    </source>
</evidence>
<dbReference type="WBParaSite" id="jg6447.1">
    <property type="protein sequence ID" value="jg6447.1"/>
    <property type="gene ID" value="jg6447"/>
</dbReference>
<dbReference type="Proteomes" id="UP000887574">
    <property type="component" value="Unplaced"/>
</dbReference>
<accession>A0A915EKV4</accession>
<protein>
    <submittedName>
        <fullName evidence="4">STI1/HOP DP domain-containing protein</fullName>
    </submittedName>
</protein>
<dbReference type="Gene3D" id="1.10.260.100">
    <property type="match status" value="1"/>
</dbReference>
<feature type="domain" description="STI1/HOP DP" evidence="2">
    <location>
        <begin position="229"/>
        <end position="273"/>
    </location>
</feature>
<evidence type="ECO:0000259" key="2">
    <source>
        <dbReference type="Pfam" id="PF17830"/>
    </source>
</evidence>
<evidence type="ECO:0000256" key="1">
    <source>
        <dbReference type="ARBA" id="ARBA00022737"/>
    </source>
</evidence>